<gene>
    <name evidence="1" type="ORF">SYNPS1DRAFT_27946</name>
</gene>
<dbReference type="EMBL" id="KZ989445">
    <property type="protein sequence ID" value="RKP26359.1"/>
    <property type="molecule type" value="Genomic_DNA"/>
</dbReference>
<organism evidence="1 2">
    <name type="scientific">Syncephalis pseudoplumigaleata</name>
    <dbReference type="NCBI Taxonomy" id="1712513"/>
    <lineage>
        <taxon>Eukaryota</taxon>
        <taxon>Fungi</taxon>
        <taxon>Fungi incertae sedis</taxon>
        <taxon>Zoopagomycota</taxon>
        <taxon>Zoopagomycotina</taxon>
        <taxon>Zoopagomycetes</taxon>
        <taxon>Zoopagales</taxon>
        <taxon>Piptocephalidaceae</taxon>
        <taxon>Syncephalis</taxon>
    </lineage>
</organism>
<reference evidence="2" key="1">
    <citation type="journal article" date="2018" name="Nat. Microbiol.">
        <title>Leveraging single-cell genomics to expand the fungal tree of life.</title>
        <authorList>
            <person name="Ahrendt S.R."/>
            <person name="Quandt C.A."/>
            <person name="Ciobanu D."/>
            <person name="Clum A."/>
            <person name="Salamov A."/>
            <person name="Andreopoulos B."/>
            <person name="Cheng J.F."/>
            <person name="Woyke T."/>
            <person name="Pelin A."/>
            <person name="Henrissat B."/>
            <person name="Reynolds N.K."/>
            <person name="Benny G.L."/>
            <person name="Smith M.E."/>
            <person name="James T.Y."/>
            <person name="Grigoriev I.V."/>
        </authorList>
    </citation>
    <scope>NUCLEOTIDE SEQUENCE [LARGE SCALE GENOMIC DNA]</scope>
    <source>
        <strain evidence="2">Benny S71-1</strain>
    </source>
</reference>
<dbReference type="Proteomes" id="UP000278143">
    <property type="component" value="Unassembled WGS sequence"/>
</dbReference>
<dbReference type="OrthoDB" id="10620143at2759"/>
<keyword evidence="2" id="KW-1185">Reference proteome</keyword>
<protein>
    <submittedName>
        <fullName evidence="1">Uncharacterized protein</fullName>
    </submittedName>
</protein>
<evidence type="ECO:0000313" key="1">
    <source>
        <dbReference type="EMBL" id="RKP26359.1"/>
    </source>
</evidence>
<sequence length="233" mass="25768">MLEDTSYHEYRSARIEARFSGSTEIYRQRNEMRAAARAAGSNAPIAIPSLNGASLPPNATPLMNRLHSDLVSLPTISEMLRPAMQLRFPSSLSSGHRTVAMRQDCDQYSSDETDETEADKENIIPQHMLQSGALEQEQSFSWDEDALFDDDMDEHPSSDDSVDLPTSEADLGDIMASALEASALYAMPSRSSSVVSTETALSDCNSLSDESVLRVKRRRIWDSTESNHTEVSM</sequence>
<name>A0A4V1J1V3_9FUNG</name>
<evidence type="ECO:0000313" key="2">
    <source>
        <dbReference type="Proteomes" id="UP000278143"/>
    </source>
</evidence>
<accession>A0A4V1J1V3</accession>
<dbReference type="AlphaFoldDB" id="A0A4V1J1V3"/>
<proteinExistence type="predicted"/>